<protein>
    <submittedName>
        <fullName evidence="10">46 kDa membrane protein</fullName>
    </submittedName>
</protein>
<evidence type="ECO:0000313" key="10">
    <source>
        <dbReference type="EMBL" id="SCM81646.1"/>
    </source>
</evidence>
<dbReference type="PRINTS" id="PR00758">
    <property type="entry name" value="ARSENICPUMP"/>
</dbReference>
<dbReference type="AlphaFoldDB" id="A0A212LVW3"/>
<evidence type="ECO:0000256" key="1">
    <source>
        <dbReference type="ARBA" id="ARBA00004651"/>
    </source>
</evidence>
<evidence type="ECO:0000256" key="5">
    <source>
        <dbReference type="ARBA" id="ARBA00022692"/>
    </source>
</evidence>
<evidence type="ECO:0000259" key="9">
    <source>
        <dbReference type="Pfam" id="PF03600"/>
    </source>
</evidence>
<dbReference type="Pfam" id="PF03600">
    <property type="entry name" value="CitMHS"/>
    <property type="match status" value="1"/>
</dbReference>
<keyword evidence="7 8" id="KW-0472">Membrane</keyword>
<dbReference type="EMBL" id="FMJE01000004">
    <property type="protein sequence ID" value="SCM81646.1"/>
    <property type="molecule type" value="Genomic_DNA"/>
</dbReference>
<feature type="transmembrane region" description="Helical" evidence="8">
    <location>
        <begin position="6"/>
        <end position="24"/>
    </location>
</feature>
<dbReference type="PANTHER" id="PTHR43568">
    <property type="entry name" value="P PROTEIN"/>
    <property type="match status" value="1"/>
</dbReference>
<feature type="transmembrane region" description="Helical" evidence="8">
    <location>
        <begin position="176"/>
        <end position="199"/>
    </location>
</feature>
<dbReference type="InterPro" id="IPR004680">
    <property type="entry name" value="Cit_transptr-like_dom"/>
</dbReference>
<sequence>MHLQDYAFWGSVIVFLITYILIILEKIPRMVVAMGGGIIMLLLGFLTQETALKNDIDFNTLGLLTGMMILVAIIRRTGVFEALAIWSASITRGEPLRLLALLSFITATVSAFLDNVTTVLLIVPVTLTLTKMLQVNPVPFLISEIIASNVGGTATLIGDPPNIMIGSATGLDFNSFIINLAPISIIVLAVTIALLLLIYRKELHIDEKNREAILRLNCREEIKDWQLLKKSLAVLALTIVAFVLHGYLQLESATIALSGAILLMLISRVAPEDVLTEVEWPTIFFFVGLFVLVGGLKATGVIGELAHWTLSVTQGDLVQTSLLVLWVSAIASAFIDNIPFVATMIPMLQEMGQLSGMRLEPLWWSLALGACLGGNGTLIGASANVIVAGIAEKNGIRLLFIPYLKIAFPLMIISIILCHVYLLLRYF</sequence>
<name>A0A212LVW3_9FIRM</name>
<evidence type="ECO:0000256" key="2">
    <source>
        <dbReference type="ARBA" id="ARBA00009843"/>
    </source>
</evidence>
<proteinExistence type="inferred from homology"/>
<keyword evidence="3" id="KW-0813">Transport</keyword>
<dbReference type="RefSeq" id="WP_288184615.1">
    <property type="nucleotide sequence ID" value="NZ_LT608335.1"/>
</dbReference>
<keyword evidence="6 8" id="KW-1133">Transmembrane helix</keyword>
<evidence type="ECO:0000256" key="4">
    <source>
        <dbReference type="ARBA" id="ARBA00022475"/>
    </source>
</evidence>
<feature type="transmembrane region" description="Helical" evidence="8">
    <location>
        <begin position="323"/>
        <end position="345"/>
    </location>
</feature>
<dbReference type="InterPro" id="IPR000802">
    <property type="entry name" value="Arsenical_pump_ArsB"/>
</dbReference>
<evidence type="ECO:0000256" key="8">
    <source>
        <dbReference type="SAM" id="Phobius"/>
    </source>
</evidence>
<gene>
    <name evidence="10" type="primary">ag</name>
    <name evidence="10" type="ORF">KL86SPO_40130</name>
</gene>
<comment type="subcellular location">
    <subcellularLocation>
        <location evidence="1">Cell membrane</location>
        <topology evidence="1">Multi-pass membrane protein</topology>
    </subcellularLocation>
</comment>
<dbReference type="GO" id="GO:0015105">
    <property type="term" value="F:arsenite transmembrane transporter activity"/>
    <property type="evidence" value="ECO:0007669"/>
    <property type="project" value="InterPro"/>
</dbReference>
<feature type="transmembrane region" description="Helical" evidence="8">
    <location>
        <begin position="283"/>
        <end position="303"/>
    </location>
</feature>
<evidence type="ECO:0000256" key="6">
    <source>
        <dbReference type="ARBA" id="ARBA00022989"/>
    </source>
</evidence>
<keyword evidence="5 8" id="KW-0812">Transmembrane</keyword>
<evidence type="ECO:0000256" key="7">
    <source>
        <dbReference type="ARBA" id="ARBA00023136"/>
    </source>
</evidence>
<feature type="domain" description="Citrate transporter-like" evidence="9">
    <location>
        <begin position="19"/>
        <end position="369"/>
    </location>
</feature>
<feature type="transmembrane region" description="Helical" evidence="8">
    <location>
        <begin position="98"/>
        <end position="123"/>
    </location>
</feature>
<evidence type="ECO:0000256" key="3">
    <source>
        <dbReference type="ARBA" id="ARBA00022448"/>
    </source>
</evidence>
<feature type="transmembrane region" description="Helical" evidence="8">
    <location>
        <begin position="60"/>
        <end position="86"/>
    </location>
</feature>
<dbReference type="GO" id="GO:0005886">
    <property type="term" value="C:plasma membrane"/>
    <property type="evidence" value="ECO:0007669"/>
    <property type="project" value="UniProtKB-SubCell"/>
</dbReference>
<organism evidence="10">
    <name type="scientific">uncultured Sporomusa sp</name>
    <dbReference type="NCBI Taxonomy" id="307249"/>
    <lineage>
        <taxon>Bacteria</taxon>
        <taxon>Bacillati</taxon>
        <taxon>Bacillota</taxon>
        <taxon>Negativicutes</taxon>
        <taxon>Selenomonadales</taxon>
        <taxon>Sporomusaceae</taxon>
        <taxon>Sporomusa</taxon>
        <taxon>environmental samples</taxon>
    </lineage>
</organism>
<dbReference type="PANTHER" id="PTHR43568:SF1">
    <property type="entry name" value="P PROTEIN"/>
    <property type="match status" value="1"/>
</dbReference>
<keyword evidence="4" id="KW-1003">Cell membrane</keyword>
<comment type="similarity">
    <text evidence="2">Belongs to the CitM (TC 2.A.11) transporter family.</text>
</comment>
<dbReference type="CDD" id="cd01116">
    <property type="entry name" value="P_permease"/>
    <property type="match status" value="1"/>
</dbReference>
<feature type="transmembrane region" description="Helical" evidence="8">
    <location>
        <begin position="232"/>
        <end position="248"/>
    </location>
</feature>
<accession>A0A212LVW3</accession>
<feature type="transmembrane region" description="Helical" evidence="8">
    <location>
        <begin position="403"/>
        <end position="424"/>
    </location>
</feature>
<feature type="transmembrane region" description="Helical" evidence="8">
    <location>
        <begin position="366"/>
        <end position="391"/>
    </location>
</feature>
<dbReference type="InterPro" id="IPR051475">
    <property type="entry name" value="Diverse_Ion_Transporter"/>
</dbReference>
<feature type="transmembrane region" description="Helical" evidence="8">
    <location>
        <begin position="31"/>
        <end position="48"/>
    </location>
</feature>
<reference evidence="10" key="1">
    <citation type="submission" date="2016-08" db="EMBL/GenBank/DDBJ databases">
        <authorList>
            <person name="Seilhamer J.J."/>
        </authorList>
    </citation>
    <scope>NUCLEOTIDE SEQUENCE</scope>
    <source>
        <strain evidence="10">86</strain>
    </source>
</reference>